<feature type="domain" description="Histidine kinase/HSP90-like ATPase" evidence="5">
    <location>
        <begin position="925"/>
        <end position="1017"/>
    </location>
</feature>
<dbReference type="InterPro" id="IPR011712">
    <property type="entry name" value="Sig_transdc_His_kin_sub3_dim/P"/>
</dbReference>
<keyword evidence="1" id="KW-0808">Transferase</keyword>
<dbReference type="PANTHER" id="PTHR24421">
    <property type="entry name" value="NITRATE/NITRITE SENSOR PROTEIN NARX-RELATED"/>
    <property type="match status" value="1"/>
</dbReference>
<keyword evidence="4" id="KW-1133">Transmembrane helix</keyword>
<dbReference type="Proteomes" id="UP000183018">
    <property type="component" value="Unassembled WGS sequence"/>
</dbReference>
<dbReference type="InterPro" id="IPR013783">
    <property type="entry name" value="Ig-like_fold"/>
</dbReference>
<keyword evidence="9" id="KW-1185">Reference proteome</keyword>
<dbReference type="Pfam" id="PF02518">
    <property type="entry name" value="HATPase_c"/>
    <property type="match status" value="1"/>
</dbReference>
<evidence type="ECO:0000256" key="3">
    <source>
        <dbReference type="ARBA" id="ARBA00023012"/>
    </source>
</evidence>
<keyword evidence="2" id="KW-0418">Kinase</keyword>
<evidence type="ECO:0000313" key="9">
    <source>
        <dbReference type="Proteomes" id="UP000183018"/>
    </source>
</evidence>
<accession>A0A1I3JDL4</accession>
<feature type="domain" description="Two component regulator three Y" evidence="6">
    <location>
        <begin position="714"/>
        <end position="763"/>
    </location>
</feature>
<dbReference type="PANTHER" id="PTHR24421:SF62">
    <property type="entry name" value="SENSORY TRANSDUCTION HISTIDINE KINASE"/>
    <property type="match status" value="1"/>
</dbReference>
<evidence type="ECO:0000259" key="5">
    <source>
        <dbReference type="Pfam" id="PF02518"/>
    </source>
</evidence>
<dbReference type="GO" id="GO:0046983">
    <property type="term" value="F:protein dimerization activity"/>
    <property type="evidence" value="ECO:0007669"/>
    <property type="project" value="InterPro"/>
</dbReference>
<evidence type="ECO:0000256" key="1">
    <source>
        <dbReference type="ARBA" id="ARBA00022679"/>
    </source>
</evidence>
<protein>
    <submittedName>
        <fullName evidence="8">Y_Y_Y domain-containing protein</fullName>
    </submittedName>
</protein>
<dbReference type="InterPro" id="IPR036890">
    <property type="entry name" value="HATPase_C_sf"/>
</dbReference>
<dbReference type="GO" id="GO:0016020">
    <property type="term" value="C:membrane"/>
    <property type="evidence" value="ECO:0007669"/>
    <property type="project" value="InterPro"/>
</dbReference>
<dbReference type="STRING" id="289370.SAMN05216602_1780"/>
<dbReference type="InterPro" id="IPR011123">
    <property type="entry name" value="Y_Y_Y"/>
</dbReference>
<dbReference type="InterPro" id="IPR050482">
    <property type="entry name" value="Sensor_HK_TwoCompSys"/>
</dbReference>
<organism evidence="8 9">
    <name type="scientific">Phytopseudomonas argentinensis</name>
    <dbReference type="NCBI Taxonomy" id="289370"/>
    <lineage>
        <taxon>Bacteria</taxon>
        <taxon>Pseudomonadati</taxon>
        <taxon>Pseudomonadota</taxon>
        <taxon>Gammaproteobacteria</taxon>
        <taxon>Pseudomonadales</taxon>
        <taxon>Pseudomonadaceae</taxon>
        <taxon>Phytopseudomonas</taxon>
    </lineage>
</organism>
<dbReference type="SUPFAM" id="SSF63829">
    <property type="entry name" value="Calcium-dependent phosphotriesterase"/>
    <property type="match status" value="3"/>
</dbReference>
<dbReference type="Gene3D" id="2.60.40.10">
    <property type="entry name" value="Immunoglobulins"/>
    <property type="match status" value="1"/>
</dbReference>
<evidence type="ECO:0000259" key="6">
    <source>
        <dbReference type="Pfam" id="PF07495"/>
    </source>
</evidence>
<gene>
    <name evidence="8" type="ORF">SAMN05216602_1780</name>
</gene>
<evidence type="ECO:0000259" key="7">
    <source>
        <dbReference type="Pfam" id="PF07730"/>
    </source>
</evidence>
<dbReference type="InterPro" id="IPR003594">
    <property type="entry name" value="HATPase_dom"/>
</dbReference>
<dbReference type="Gene3D" id="3.30.565.10">
    <property type="entry name" value="Histidine kinase-like ATPase, C-terminal domain"/>
    <property type="match status" value="1"/>
</dbReference>
<dbReference type="Gene3D" id="2.130.10.10">
    <property type="entry name" value="YVTN repeat-like/Quinoprotein amine dehydrogenase"/>
    <property type="match status" value="2"/>
</dbReference>
<proteinExistence type="predicted"/>
<dbReference type="GO" id="GO:0000155">
    <property type="term" value="F:phosphorelay sensor kinase activity"/>
    <property type="evidence" value="ECO:0007669"/>
    <property type="project" value="InterPro"/>
</dbReference>
<dbReference type="CDD" id="cd16917">
    <property type="entry name" value="HATPase_UhpB-NarQ-NarX-like"/>
    <property type="match status" value="1"/>
</dbReference>
<evidence type="ECO:0000256" key="4">
    <source>
        <dbReference type="SAM" id="Phobius"/>
    </source>
</evidence>
<name>A0A1I3JDL4_9GAMM</name>
<dbReference type="Gene3D" id="1.20.5.1930">
    <property type="match status" value="1"/>
</dbReference>
<feature type="transmembrane region" description="Helical" evidence="4">
    <location>
        <begin position="777"/>
        <end position="798"/>
    </location>
</feature>
<keyword evidence="4" id="KW-0812">Transmembrane</keyword>
<dbReference type="Pfam" id="PF07730">
    <property type="entry name" value="HisKA_3"/>
    <property type="match status" value="1"/>
</dbReference>
<dbReference type="EMBL" id="FORC01000002">
    <property type="protein sequence ID" value="SFI58351.1"/>
    <property type="molecule type" value="Genomic_DNA"/>
</dbReference>
<dbReference type="SUPFAM" id="SSF55874">
    <property type="entry name" value="ATPase domain of HSP90 chaperone/DNA topoisomerase II/histidine kinase"/>
    <property type="match status" value="1"/>
</dbReference>
<sequence length="1043" mass="113436">MCTPSDHRQPWRPLRLGGTIGFSLRTNISVNALSFLPAGYRRLCAWGFCAWLLAGLLSLPTQAEPLALREHHRWTMADDDGPNQVGALAQTGDGYLWLGSDSGLLRFDGFNFTVYQTADGQPLGTVASLLAVGDGLWVGLRAGGARLIQGQTARSFPAGQGLPGGALYGLARDRDGAIWAAAHEGLARFDGQRWTAIGAAEGFDSSSARAVFVDRDGTVWAAGSHRLYQRAAGAQRFTEVDGAIDWASQIAQAADGSIWIAERYVNRLHRVVPGPLPRLQTQTMDAPINGLLFDHAGGLWTSTPGNGLRRYRHAQMPLDLASAERVTRREGLSADYLWPLLEDRDGSLWAGSNAGLDRFRLRELSPAPLPAGTLNAALAVATDGALWAASNNRGLMRLDDGELQRWPIAEPVTALLADRAAGVWVGGLHGIWHATPAGVELQARLPEQAGPDTSVRAMALAADGSLWVSLNGLGLFVLREHRWQALAGVSELHSQVMPVSASSDGQGRLWFGYRDNLLVSRQGDALRRWGAADGLRIGHVTAQLHRQGESWFGGQHGLARFDGERFQTLALPANGQFDNIYALLPGHDGDLWAHGKGGILQLPAAEVARALAEPGYRLRYRSVSLDGSLANDPYRVLPLPTGVVGADGRLWFSTSAGVSLLDPARQPAATPLPAVVIDKVLVDGASEPLSAALQLPADSRRIVIDYTALHLHAPQSLSFRYRLQGYDRDWNEAGRQRRATYTGLPAGDYRFEVQVFDQGGGQPAAPTMLAFSVAPAFYLRPLFYLPLAAALLLGLGWLHRRVVRRDRQRLQLQLQAQQGERERIARELHDTLLQSLQGLMLRFQAAADTLAADHPARTRLERALDRADEVMHEGRERVQQLRQPAASGLGLAAELSQFVQGLDEPGLDLAVQVSGDERSLQAPVQDAAYRIAVEAVGNAMRHGAAQRITVTLSYGARRLRLRIEDDGQGIALPYASAAGRPQRWGIRGMHERAAQIGASLEVQPLTDGGTRVELQLAAALSYTRPTRQPWRRWFARRRARDDA</sequence>
<evidence type="ECO:0000256" key="2">
    <source>
        <dbReference type="ARBA" id="ARBA00022777"/>
    </source>
</evidence>
<dbReference type="AlphaFoldDB" id="A0A1I3JDL4"/>
<keyword evidence="4" id="KW-0472">Membrane</keyword>
<feature type="domain" description="Signal transduction histidine kinase subgroup 3 dimerisation and phosphoacceptor" evidence="7">
    <location>
        <begin position="820"/>
        <end position="884"/>
    </location>
</feature>
<reference evidence="9" key="1">
    <citation type="submission" date="2016-10" db="EMBL/GenBank/DDBJ databases">
        <authorList>
            <person name="Varghese N."/>
            <person name="Submissions S."/>
        </authorList>
    </citation>
    <scope>NUCLEOTIDE SEQUENCE [LARGE SCALE GENOMIC DNA]</scope>
    <source>
        <strain evidence="9">LMG 22563</strain>
    </source>
</reference>
<evidence type="ECO:0000313" key="8">
    <source>
        <dbReference type="EMBL" id="SFI58351.1"/>
    </source>
</evidence>
<dbReference type="InterPro" id="IPR015943">
    <property type="entry name" value="WD40/YVTN_repeat-like_dom_sf"/>
</dbReference>
<dbReference type="Pfam" id="PF07495">
    <property type="entry name" value="Y_Y_Y"/>
    <property type="match status" value="1"/>
</dbReference>
<keyword evidence="3" id="KW-0902">Two-component regulatory system</keyword>